<keyword evidence="5 8" id="KW-0067">ATP-binding</keyword>
<dbReference type="InterPro" id="IPR050166">
    <property type="entry name" value="ABC_transporter_ATP-bind"/>
</dbReference>
<dbReference type="GO" id="GO:0015112">
    <property type="term" value="F:nitrate transmembrane transporter activity"/>
    <property type="evidence" value="ECO:0007669"/>
    <property type="project" value="InterPro"/>
</dbReference>
<dbReference type="InterPro" id="IPR017871">
    <property type="entry name" value="ABC_transporter-like_CS"/>
</dbReference>
<dbReference type="PANTHER" id="PTHR42788">
    <property type="entry name" value="TAURINE IMPORT ATP-BINDING PROTEIN-RELATED"/>
    <property type="match status" value="1"/>
</dbReference>
<evidence type="ECO:0000313" key="8">
    <source>
        <dbReference type="EMBL" id="SLM48577.1"/>
    </source>
</evidence>
<dbReference type="SMART" id="SM00382">
    <property type="entry name" value="AAA"/>
    <property type="match status" value="1"/>
</dbReference>
<evidence type="ECO:0000256" key="5">
    <source>
        <dbReference type="ARBA" id="ARBA00022840"/>
    </source>
</evidence>
<keyword evidence="2" id="KW-0813">Transport</keyword>
<dbReference type="AlphaFoldDB" id="A0A1W1I6E2"/>
<dbReference type="InterPro" id="IPR027417">
    <property type="entry name" value="P-loop_NTPase"/>
</dbReference>
<dbReference type="PANTHER" id="PTHR42788:SF7">
    <property type="entry name" value="NITRATE ABC TRANSPORTER ATP-BINDING PROTEIN"/>
    <property type="match status" value="1"/>
</dbReference>
<reference evidence="8 9" key="1">
    <citation type="submission" date="2017-03" db="EMBL/GenBank/DDBJ databases">
        <authorList>
            <person name="Afonso C.L."/>
            <person name="Miller P.J."/>
            <person name="Scott M.A."/>
            <person name="Spackman E."/>
            <person name="Goraichik I."/>
            <person name="Dimitrov K.M."/>
            <person name="Suarez D.L."/>
            <person name="Swayne D.E."/>
        </authorList>
    </citation>
    <scope>NUCLEOTIDE SEQUENCE [LARGE SCALE GENOMIC DNA]</scope>
    <source>
        <strain evidence="8">Genome sequencing of Nitrospira japonica strain NJ11</strain>
    </source>
</reference>
<dbReference type="EMBL" id="LT828648">
    <property type="protein sequence ID" value="SLM48577.1"/>
    <property type="molecule type" value="Genomic_DNA"/>
</dbReference>
<dbReference type="Proteomes" id="UP000192042">
    <property type="component" value="Chromosome I"/>
</dbReference>
<sequence length="288" mass="31542">MAFLQIDHVSKFFPNPSGAGQVCIFRDATIKIDKGEFVTVIGHSGCGKSTLLNIIAGLETPSEGGVILNGREASGPGLDRMVVFQNFALMPWMTVFENIALAVRSAYPEWTAAQVSAHVTRYIALVGLKGAENKRPAALSGGMKQRVGLARAFSIEPKVLLLDEPFAQIDALTRGVIQEELIQMWNTSRNTVFMVTHDVDEAILLSDRILLMTNGPEARIAEMVHVSIARPRSRETVIDHPHYYKIRNHIIHFLVRHAKHGGHYGTGHQAESGDPVVVNFDEATVSAG</sequence>
<dbReference type="STRING" id="1325564.NSJP_2405"/>
<dbReference type="InterPro" id="IPR003593">
    <property type="entry name" value="AAA+_ATPase"/>
</dbReference>
<dbReference type="Pfam" id="PF00005">
    <property type="entry name" value="ABC_tran"/>
    <property type="match status" value="1"/>
</dbReference>
<dbReference type="InterPro" id="IPR005890">
    <property type="entry name" value="NO3_transporter_ATP-bd-like"/>
</dbReference>
<evidence type="ECO:0000313" key="9">
    <source>
        <dbReference type="Proteomes" id="UP000192042"/>
    </source>
</evidence>
<dbReference type="GO" id="GO:0016887">
    <property type="term" value="F:ATP hydrolysis activity"/>
    <property type="evidence" value="ECO:0007669"/>
    <property type="project" value="InterPro"/>
</dbReference>
<comment type="subcellular location">
    <subcellularLocation>
        <location evidence="1">Cell membrane</location>
        <topology evidence="1">Peripheral membrane protein</topology>
    </subcellularLocation>
</comment>
<evidence type="ECO:0000256" key="6">
    <source>
        <dbReference type="ARBA" id="ARBA00023136"/>
    </source>
</evidence>
<dbReference type="KEGG" id="nja:NSJP_2405"/>
<evidence type="ECO:0000259" key="7">
    <source>
        <dbReference type="PROSITE" id="PS50893"/>
    </source>
</evidence>
<keyword evidence="6" id="KW-0472">Membrane</keyword>
<dbReference type="InterPro" id="IPR003439">
    <property type="entry name" value="ABC_transporter-like_ATP-bd"/>
</dbReference>
<gene>
    <name evidence="8" type="ORF">NSJP_2405</name>
</gene>
<keyword evidence="4" id="KW-0547">Nucleotide-binding</keyword>
<keyword evidence="9" id="KW-1185">Reference proteome</keyword>
<dbReference type="GO" id="GO:0005524">
    <property type="term" value="F:ATP binding"/>
    <property type="evidence" value="ECO:0007669"/>
    <property type="project" value="UniProtKB-KW"/>
</dbReference>
<evidence type="ECO:0000256" key="4">
    <source>
        <dbReference type="ARBA" id="ARBA00022741"/>
    </source>
</evidence>
<dbReference type="Gene3D" id="3.40.50.300">
    <property type="entry name" value="P-loop containing nucleotide triphosphate hydrolases"/>
    <property type="match status" value="1"/>
</dbReference>
<dbReference type="SUPFAM" id="SSF52540">
    <property type="entry name" value="P-loop containing nucleoside triphosphate hydrolases"/>
    <property type="match status" value="1"/>
</dbReference>
<proteinExistence type="predicted"/>
<evidence type="ECO:0000256" key="1">
    <source>
        <dbReference type="ARBA" id="ARBA00004202"/>
    </source>
</evidence>
<organism evidence="8 9">
    <name type="scientific">Nitrospira japonica</name>
    <dbReference type="NCBI Taxonomy" id="1325564"/>
    <lineage>
        <taxon>Bacteria</taxon>
        <taxon>Pseudomonadati</taxon>
        <taxon>Nitrospirota</taxon>
        <taxon>Nitrospiria</taxon>
        <taxon>Nitrospirales</taxon>
        <taxon>Nitrospiraceae</taxon>
        <taxon>Nitrospira</taxon>
    </lineage>
</organism>
<accession>A0A1W1I6E2</accession>
<dbReference type="PROSITE" id="PS00211">
    <property type="entry name" value="ABC_TRANSPORTER_1"/>
    <property type="match status" value="1"/>
</dbReference>
<name>A0A1W1I6E2_9BACT</name>
<evidence type="ECO:0000256" key="3">
    <source>
        <dbReference type="ARBA" id="ARBA00022475"/>
    </source>
</evidence>
<dbReference type="OrthoDB" id="9784450at2"/>
<dbReference type="NCBIfam" id="TIGR01184">
    <property type="entry name" value="ntrCD"/>
    <property type="match status" value="1"/>
</dbReference>
<dbReference type="RefSeq" id="WP_080886941.1">
    <property type="nucleotide sequence ID" value="NZ_LT828648.1"/>
</dbReference>
<feature type="domain" description="ABC transporter" evidence="7">
    <location>
        <begin position="4"/>
        <end position="239"/>
    </location>
</feature>
<keyword evidence="3" id="KW-1003">Cell membrane</keyword>
<dbReference type="CDD" id="cd03293">
    <property type="entry name" value="ABC_NrtD_SsuB_transporters"/>
    <property type="match status" value="1"/>
</dbReference>
<evidence type="ECO:0000256" key="2">
    <source>
        <dbReference type="ARBA" id="ARBA00022448"/>
    </source>
</evidence>
<dbReference type="PROSITE" id="PS50893">
    <property type="entry name" value="ABC_TRANSPORTER_2"/>
    <property type="match status" value="1"/>
</dbReference>
<dbReference type="GO" id="GO:0005886">
    <property type="term" value="C:plasma membrane"/>
    <property type="evidence" value="ECO:0007669"/>
    <property type="project" value="UniProtKB-SubCell"/>
</dbReference>
<protein>
    <submittedName>
        <fullName evidence="8">Nitrate transport ATP-binding subunits C and D</fullName>
    </submittedName>
</protein>